<dbReference type="EMBL" id="JAACXV010000071">
    <property type="protein sequence ID" value="KAF7284721.1"/>
    <property type="molecule type" value="Genomic_DNA"/>
</dbReference>
<dbReference type="Proteomes" id="UP000625711">
    <property type="component" value="Unassembled WGS sequence"/>
</dbReference>
<protein>
    <submittedName>
        <fullName evidence="1">Uncharacterized protein</fullName>
    </submittedName>
</protein>
<reference evidence="1" key="1">
    <citation type="submission" date="2020-08" db="EMBL/GenBank/DDBJ databases">
        <title>Genome sequencing and assembly of the red palm weevil Rhynchophorus ferrugineus.</title>
        <authorList>
            <person name="Dias G.B."/>
            <person name="Bergman C.M."/>
            <person name="Manee M."/>
        </authorList>
    </citation>
    <scope>NUCLEOTIDE SEQUENCE</scope>
    <source>
        <strain evidence="1">AA-2017</strain>
        <tissue evidence="1">Whole larva</tissue>
    </source>
</reference>
<gene>
    <name evidence="1" type="ORF">GWI33_021730</name>
</gene>
<proteinExistence type="predicted"/>
<organism evidence="1 2">
    <name type="scientific">Rhynchophorus ferrugineus</name>
    <name type="common">Red palm weevil</name>
    <name type="synonym">Curculio ferrugineus</name>
    <dbReference type="NCBI Taxonomy" id="354439"/>
    <lineage>
        <taxon>Eukaryota</taxon>
        <taxon>Metazoa</taxon>
        <taxon>Ecdysozoa</taxon>
        <taxon>Arthropoda</taxon>
        <taxon>Hexapoda</taxon>
        <taxon>Insecta</taxon>
        <taxon>Pterygota</taxon>
        <taxon>Neoptera</taxon>
        <taxon>Endopterygota</taxon>
        <taxon>Coleoptera</taxon>
        <taxon>Polyphaga</taxon>
        <taxon>Cucujiformia</taxon>
        <taxon>Curculionidae</taxon>
        <taxon>Dryophthorinae</taxon>
        <taxon>Rhynchophorus</taxon>
    </lineage>
</organism>
<evidence type="ECO:0000313" key="1">
    <source>
        <dbReference type="EMBL" id="KAF7284721.1"/>
    </source>
</evidence>
<accession>A0A834IRL6</accession>
<dbReference type="AlphaFoldDB" id="A0A834IRL6"/>
<name>A0A834IRL6_RHYFE</name>
<sequence length="85" mass="9463">MSIVIKKNSVNKYQALCTSLGGKSKTSEEMCAVIVSVTERKVMTNIRETKPDSTMQYFIDVPESWGIAADGSVMELFNKTHIEDT</sequence>
<keyword evidence="2" id="KW-1185">Reference proteome</keyword>
<comment type="caution">
    <text evidence="1">The sequence shown here is derived from an EMBL/GenBank/DDBJ whole genome shotgun (WGS) entry which is preliminary data.</text>
</comment>
<evidence type="ECO:0000313" key="2">
    <source>
        <dbReference type="Proteomes" id="UP000625711"/>
    </source>
</evidence>